<organism evidence="1">
    <name type="scientific">Arundo donax</name>
    <name type="common">Giant reed</name>
    <name type="synonym">Donax arundinaceus</name>
    <dbReference type="NCBI Taxonomy" id="35708"/>
    <lineage>
        <taxon>Eukaryota</taxon>
        <taxon>Viridiplantae</taxon>
        <taxon>Streptophyta</taxon>
        <taxon>Embryophyta</taxon>
        <taxon>Tracheophyta</taxon>
        <taxon>Spermatophyta</taxon>
        <taxon>Magnoliopsida</taxon>
        <taxon>Liliopsida</taxon>
        <taxon>Poales</taxon>
        <taxon>Poaceae</taxon>
        <taxon>PACMAD clade</taxon>
        <taxon>Arundinoideae</taxon>
        <taxon>Arundineae</taxon>
        <taxon>Arundo</taxon>
    </lineage>
</organism>
<name>A0A0A8Y5I1_ARUDO</name>
<reference evidence="1" key="1">
    <citation type="submission" date="2014-09" db="EMBL/GenBank/DDBJ databases">
        <authorList>
            <person name="Magalhaes I.L.F."/>
            <person name="Oliveira U."/>
            <person name="Santos F.R."/>
            <person name="Vidigal T.H.D.A."/>
            <person name="Brescovit A.D."/>
            <person name="Santos A.J."/>
        </authorList>
    </citation>
    <scope>NUCLEOTIDE SEQUENCE</scope>
    <source>
        <tissue evidence="1">Shoot tissue taken approximately 20 cm above the soil surface</tissue>
    </source>
</reference>
<accession>A0A0A8Y5I1</accession>
<dbReference type="AlphaFoldDB" id="A0A0A8Y5I1"/>
<sequence>MTTLCSFNSACFIYCYVHNYHLVLQPMDGKWLPK</sequence>
<proteinExistence type="predicted"/>
<protein>
    <submittedName>
        <fullName evidence="1">Uncharacterized protein</fullName>
    </submittedName>
</protein>
<dbReference type="EMBL" id="GBRH01276649">
    <property type="protein sequence ID" value="JAD21246.1"/>
    <property type="molecule type" value="Transcribed_RNA"/>
</dbReference>
<reference evidence="1" key="2">
    <citation type="journal article" date="2015" name="Data Brief">
        <title>Shoot transcriptome of the giant reed, Arundo donax.</title>
        <authorList>
            <person name="Barrero R.A."/>
            <person name="Guerrero F.D."/>
            <person name="Moolhuijzen P."/>
            <person name="Goolsby J.A."/>
            <person name="Tidwell J."/>
            <person name="Bellgard S.E."/>
            <person name="Bellgard M.I."/>
        </authorList>
    </citation>
    <scope>NUCLEOTIDE SEQUENCE</scope>
    <source>
        <tissue evidence="1">Shoot tissue taken approximately 20 cm above the soil surface</tissue>
    </source>
</reference>
<evidence type="ECO:0000313" key="1">
    <source>
        <dbReference type="EMBL" id="JAD21246.1"/>
    </source>
</evidence>